<accession>A0A090DXG2</accession>
<keyword evidence="4" id="KW-0274">FAD</keyword>
<evidence type="ECO:0000256" key="1">
    <source>
        <dbReference type="ARBA" id="ARBA00001974"/>
    </source>
</evidence>
<comment type="cofactor">
    <cofactor evidence="1">
        <name>FAD</name>
        <dbReference type="ChEBI" id="CHEBI:57692"/>
    </cofactor>
</comment>
<evidence type="ECO:0000259" key="6">
    <source>
        <dbReference type="Pfam" id="PF05199"/>
    </source>
</evidence>
<evidence type="ECO:0000313" key="8">
    <source>
        <dbReference type="Proteomes" id="UP000045285"/>
    </source>
</evidence>
<dbReference type="PANTHER" id="PTHR42784">
    <property type="entry name" value="PYRANOSE 2-OXIDASE"/>
    <property type="match status" value="1"/>
</dbReference>
<keyword evidence="3" id="KW-0285">Flavoprotein</keyword>
<organism evidence="7 8">
    <name type="scientific">Mesorhizobium plurifarium</name>
    <dbReference type="NCBI Taxonomy" id="69974"/>
    <lineage>
        <taxon>Bacteria</taxon>
        <taxon>Pseudomonadati</taxon>
        <taxon>Pseudomonadota</taxon>
        <taxon>Alphaproteobacteria</taxon>
        <taxon>Hyphomicrobiales</taxon>
        <taxon>Phyllobacteriaceae</taxon>
        <taxon>Mesorhizobium</taxon>
    </lineage>
</organism>
<reference evidence="8" key="1">
    <citation type="submission" date="2014-08" db="EMBL/GenBank/DDBJ databases">
        <authorList>
            <person name="Moulin L."/>
        </authorList>
    </citation>
    <scope>NUCLEOTIDE SEQUENCE [LARGE SCALE GENOMIC DNA]</scope>
</reference>
<dbReference type="Proteomes" id="UP000045285">
    <property type="component" value="Unassembled WGS sequence"/>
</dbReference>
<keyword evidence="8" id="KW-1185">Reference proteome</keyword>
<dbReference type="GO" id="GO:0016614">
    <property type="term" value="F:oxidoreductase activity, acting on CH-OH group of donors"/>
    <property type="evidence" value="ECO:0007669"/>
    <property type="project" value="InterPro"/>
</dbReference>
<dbReference type="STRING" id="69974.MPLDJ20_180050"/>
<proteinExistence type="inferred from homology"/>
<dbReference type="PANTHER" id="PTHR42784:SF1">
    <property type="entry name" value="PYRANOSE 2-OXIDASE"/>
    <property type="match status" value="1"/>
</dbReference>
<evidence type="ECO:0000256" key="3">
    <source>
        <dbReference type="ARBA" id="ARBA00022630"/>
    </source>
</evidence>
<dbReference type="InterPro" id="IPR036188">
    <property type="entry name" value="FAD/NAD-bd_sf"/>
</dbReference>
<dbReference type="EMBL" id="CCMZ01000023">
    <property type="protein sequence ID" value="CDX19140.1"/>
    <property type="molecule type" value="Genomic_DNA"/>
</dbReference>
<protein>
    <submittedName>
        <fullName evidence="7">GMC oxidoreductase</fullName>
    </submittedName>
</protein>
<dbReference type="Gene3D" id="3.50.50.60">
    <property type="entry name" value="FAD/NAD(P)-binding domain"/>
    <property type="match status" value="2"/>
</dbReference>
<evidence type="ECO:0000256" key="5">
    <source>
        <dbReference type="ARBA" id="ARBA00023002"/>
    </source>
</evidence>
<evidence type="ECO:0000256" key="4">
    <source>
        <dbReference type="ARBA" id="ARBA00022827"/>
    </source>
</evidence>
<dbReference type="InterPro" id="IPR051473">
    <property type="entry name" value="P2Ox-like"/>
</dbReference>
<name>A0A090DXG2_MESPL</name>
<evidence type="ECO:0000256" key="2">
    <source>
        <dbReference type="ARBA" id="ARBA00010790"/>
    </source>
</evidence>
<keyword evidence="5" id="KW-0560">Oxidoreductase</keyword>
<comment type="similarity">
    <text evidence="2">Belongs to the GMC oxidoreductase family.</text>
</comment>
<feature type="domain" description="Glucose-methanol-choline oxidoreductase C-terminal" evidence="6">
    <location>
        <begin position="338"/>
        <end position="466"/>
    </location>
</feature>
<evidence type="ECO:0000313" key="7">
    <source>
        <dbReference type="EMBL" id="CDX19140.1"/>
    </source>
</evidence>
<dbReference type="AlphaFoldDB" id="A0A090DXG2"/>
<dbReference type="InterPro" id="IPR007867">
    <property type="entry name" value="GMC_OxRtase_C"/>
</dbReference>
<dbReference type="Pfam" id="PF05199">
    <property type="entry name" value="GMC_oxred_C"/>
    <property type="match status" value="1"/>
</dbReference>
<dbReference type="SUPFAM" id="SSF51905">
    <property type="entry name" value="FAD/NAD(P)-binding domain"/>
    <property type="match status" value="1"/>
</dbReference>
<gene>
    <name evidence="7" type="ORF">MPL3356_30031</name>
</gene>
<sequence length="479" mass="52909">MIFDSYEAYKQAGFKPKACILGSGPAGTTIARKLGAAGIPVVVLEAGSREFSDESQDFYRGKTVGDFYFDLDITRLRFMGGSSNHWAGWCRVLDSQDFEPKLWAPDTGWPISRADIEPYLGEVHDILELPDFRPDVPVSDDIRWVQLIKSPAVRFGEKFADELDKNKNIAVVLNTYATELIGDGRRVTGAKLWSNGQDAGTFTADYFVTCTGGLENSRLLLWSNERSNGGVVPNAAALGRYWMEHPTFEGGNAILANYSEFEVDASNEAFFSPTLAAMERLQIMNFGIRLIESPYPNVKKLIADLACTAPNMAEWMSTQLDQRLRCAAQLYVAWEQAPLASNQIELSKTDVDRAGVPRIELRWKKSPLERRTLLEGLRLFGTTLAQKNLGRVRIDEWISNGGDYPTNEETAGHHHMGGTRMGTDVLKSVVDANCKVHGMDNLYVGGSSVFCTSGQCNPTTTITALACRLGEHLSKVIAV</sequence>